<dbReference type="InterPro" id="IPR003673">
    <property type="entry name" value="CoA-Trfase_fam_III"/>
</dbReference>
<reference evidence="1" key="1">
    <citation type="submission" date="2018-05" db="EMBL/GenBank/DDBJ databases">
        <authorList>
            <person name="Lanie J.A."/>
            <person name="Ng W.-L."/>
            <person name="Kazmierczak K.M."/>
            <person name="Andrzejewski T.M."/>
            <person name="Davidsen T.M."/>
            <person name="Wayne K.J."/>
            <person name="Tettelin H."/>
            <person name="Glass J.I."/>
            <person name="Rusch D."/>
            <person name="Podicherti R."/>
            <person name="Tsui H.-C.T."/>
            <person name="Winkler M.E."/>
        </authorList>
    </citation>
    <scope>NUCLEOTIDE SEQUENCE</scope>
</reference>
<dbReference type="PANTHER" id="PTHR48228:SF5">
    <property type="entry name" value="ALPHA-METHYLACYL-COA RACEMASE"/>
    <property type="match status" value="1"/>
</dbReference>
<proteinExistence type="predicted"/>
<protein>
    <recommendedName>
        <fullName evidence="2">CoA transferase</fullName>
    </recommendedName>
</protein>
<dbReference type="Gene3D" id="3.30.1540.10">
    <property type="entry name" value="formyl-coa transferase, domain 3"/>
    <property type="match status" value="1"/>
</dbReference>
<dbReference type="EMBL" id="UINC01005025">
    <property type="protein sequence ID" value="SVA18538.1"/>
    <property type="molecule type" value="Genomic_DNA"/>
</dbReference>
<dbReference type="AlphaFoldDB" id="A0A381TSR7"/>
<organism evidence="1">
    <name type="scientific">marine metagenome</name>
    <dbReference type="NCBI Taxonomy" id="408172"/>
    <lineage>
        <taxon>unclassified sequences</taxon>
        <taxon>metagenomes</taxon>
        <taxon>ecological metagenomes</taxon>
    </lineage>
</organism>
<gene>
    <name evidence="1" type="ORF">METZ01_LOCUS71392</name>
</gene>
<dbReference type="PANTHER" id="PTHR48228">
    <property type="entry name" value="SUCCINYL-COA--D-CITRAMALATE COA-TRANSFERASE"/>
    <property type="match status" value="1"/>
</dbReference>
<name>A0A381TSR7_9ZZZZ</name>
<accession>A0A381TSR7</accession>
<dbReference type="InterPro" id="IPR023606">
    <property type="entry name" value="CoA-Trfase_III_dom_1_sf"/>
</dbReference>
<dbReference type="InterPro" id="IPR044855">
    <property type="entry name" value="CoA-Trfase_III_dom3_sf"/>
</dbReference>
<dbReference type="SUPFAM" id="SSF89796">
    <property type="entry name" value="CoA-transferase family III (CaiB/BaiF)"/>
    <property type="match status" value="1"/>
</dbReference>
<dbReference type="Pfam" id="PF02515">
    <property type="entry name" value="CoA_transf_3"/>
    <property type="match status" value="1"/>
</dbReference>
<dbReference type="Gene3D" id="3.40.50.10540">
    <property type="entry name" value="Crotonobetainyl-coa:carnitine coa-transferase, domain 1"/>
    <property type="match status" value="1"/>
</dbReference>
<sequence length="416" mass="45572">MSETTPPANRPLAGLRVVESSLLGPGLAATFLADLGADVVKVEPPSGDYIRRMTWPIVEGTSLLHLHTHRGKRSIAIDLKTDEGLEIYRDLVRRADVVLEAMRPGSLAKLGIGFDDLVQVNPRLVFCTLSGYGATGPYRDMPSHGIAYDTWAGLIQPAVDDDGFTRIPTMPNVGINVGPMIAALGILAAVIRARETGEGSCLEVAQSDAAAYMDWYRIETYRAYERPTDVVTGNASDDHERREPGLAGMWEGVRYQIYEASDGHVLFMASERAFWRNFCEGVGRPELFERWPGSKYADHARHNTELQAELKAIFATRTCAEWLAFSDKTDTPIAPVNTPKTAPDDPQFAHRLPFYGIDEVGAEQLPLPVYLEGDLPPAPSMAPMVGEQTDEVLVELGMSPERIAELRAAGIVGPRD</sequence>
<dbReference type="InterPro" id="IPR050509">
    <property type="entry name" value="CoA-transferase_III"/>
</dbReference>
<evidence type="ECO:0008006" key="2">
    <source>
        <dbReference type="Google" id="ProtNLM"/>
    </source>
</evidence>
<dbReference type="GO" id="GO:0003824">
    <property type="term" value="F:catalytic activity"/>
    <property type="evidence" value="ECO:0007669"/>
    <property type="project" value="InterPro"/>
</dbReference>
<evidence type="ECO:0000313" key="1">
    <source>
        <dbReference type="EMBL" id="SVA18538.1"/>
    </source>
</evidence>